<dbReference type="Pfam" id="PF01614">
    <property type="entry name" value="IclR_C"/>
    <property type="match status" value="1"/>
</dbReference>
<sequence>MEQKYSVPALDRADAVLSLLINEPYRWKLSDLSKQLNISKSTLYSLLVTMERLKWVNRDRNETYAIGSALGRYGSAFFRQFDLIEEFRRLADPVMRKLQESIQLAVLEGSDVLYLAKVEAATPVQMVSGPGVRFPAHATGLGKTLLSDMSEEQLRQLFPQETLPKITVHTIASREALIQEIKSGKQAGYTTDIQEGVMGFCCVAAPIKKPNGSVIAALSCSMPIHHWEGKKDLALQEVLQLANTLSQIHS</sequence>
<dbReference type="SMART" id="SM00346">
    <property type="entry name" value="HTH_ICLR"/>
    <property type="match status" value="1"/>
</dbReference>
<dbReference type="InterPro" id="IPR036390">
    <property type="entry name" value="WH_DNA-bd_sf"/>
</dbReference>
<dbReference type="Proteomes" id="UP001596233">
    <property type="component" value="Unassembled WGS sequence"/>
</dbReference>
<dbReference type="PROSITE" id="PS51077">
    <property type="entry name" value="HTH_ICLR"/>
    <property type="match status" value="1"/>
</dbReference>
<dbReference type="EMBL" id="JBHSTE010000006">
    <property type="protein sequence ID" value="MFC6334357.1"/>
    <property type="molecule type" value="Genomic_DNA"/>
</dbReference>
<feature type="domain" description="HTH iclR-type" evidence="4">
    <location>
        <begin position="7"/>
        <end position="68"/>
    </location>
</feature>
<evidence type="ECO:0000313" key="6">
    <source>
        <dbReference type="EMBL" id="MFC6334357.1"/>
    </source>
</evidence>
<keyword evidence="3" id="KW-0804">Transcription</keyword>
<dbReference type="Gene3D" id="3.30.450.40">
    <property type="match status" value="1"/>
</dbReference>
<dbReference type="InterPro" id="IPR029016">
    <property type="entry name" value="GAF-like_dom_sf"/>
</dbReference>
<reference evidence="7" key="1">
    <citation type="journal article" date="2019" name="Int. J. Syst. Evol. Microbiol.">
        <title>The Global Catalogue of Microorganisms (GCM) 10K type strain sequencing project: providing services to taxonomists for standard genome sequencing and annotation.</title>
        <authorList>
            <consortium name="The Broad Institute Genomics Platform"/>
            <consortium name="The Broad Institute Genome Sequencing Center for Infectious Disease"/>
            <person name="Wu L."/>
            <person name="Ma J."/>
        </authorList>
    </citation>
    <scope>NUCLEOTIDE SEQUENCE [LARGE SCALE GENOMIC DNA]</scope>
    <source>
        <strain evidence="7">PCU 280</strain>
    </source>
</reference>
<dbReference type="InterPro" id="IPR005471">
    <property type="entry name" value="Tscrpt_reg_IclR_N"/>
</dbReference>
<protein>
    <submittedName>
        <fullName evidence="6">IclR family transcriptional regulator</fullName>
    </submittedName>
</protein>
<dbReference type="PROSITE" id="PS51078">
    <property type="entry name" value="ICLR_ED"/>
    <property type="match status" value="1"/>
</dbReference>
<dbReference type="RefSeq" id="WP_379236812.1">
    <property type="nucleotide sequence ID" value="NZ_JBHSTE010000006.1"/>
</dbReference>
<evidence type="ECO:0000256" key="3">
    <source>
        <dbReference type="ARBA" id="ARBA00023163"/>
    </source>
</evidence>
<dbReference type="SUPFAM" id="SSF55781">
    <property type="entry name" value="GAF domain-like"/>
    <property type="match status" value="1"/>
</dbReference>
<evidence type="ECO:0000259" key="4">
    <source>
        <dbReference type="PROSITE" id="PS51077"/>
    </source>
</evidence>
<dbReference type="PANTHER" id="PTHR30136:SF24">
    <property type="entry name" value="HTH-TYPE TRANSCRIPTIONAL REPRESSOR ALLR"/>
    <property type="match status" value="1"/>
</dbReference>
<proteinExistence type="predicted"/>
<evidence type="ECO:0000256" key="1">
    <source>
        <dbReference type="ARBA" id="ARBA00023015"/>
    </source>
</evidence>
<dbReference type="InterPro" id="IPR036388">
    <property type="entry name" value="WH-like_DNA-bd_sf"/>
</dbReference>
<dbReference type="InterPro" id="IPR050707">
    <property type="entry name" value="HTH_MetabolicPath_Reg"/>
</dbReference>
<dbReference type="InterPro" id="IPR014757">
    <property type="entry name" value="Tscrpt_reg_IclR_C"/>
</dbReference>
<evidence type="ECO:0000256" key="2">
    <source>
        <dbReference type="ARBA" id="ARBA00023125"/>
    </source>
</evidence>
<comment type="caution">
    <text evidence="6">The sequence shown here is derived from an EMBL/GenBank/DDBJ whole genome shotgun (WGS) entry which is preliminary data.</text>
</comment>
<dbReference type="SUPFAM" id="SSF46785">
    <property type="entry name" value="Winged helix' DNA-binding domain"/>
    <property type="match status" value="1"/>
</dbReference>
<feature type="domain" description="IclR-ED" evidence="5">
    <location>
        <begin position="69"/>
        <end position="250"/>
    </location>
</feature>
<dbReference type="Gene3D" id="1.10.10.10">
    <property type="entry name" value="Winged helix-like DNA-binding domain superfamily/Winged helix DNA-binding domain"/>
    <property type="match status" value="1"/>
</dbReference>
<dbReference type="Pfam" id="PF09339">
    <property type="entry name" value="HTH_IclR"/>
    <property type="match status" value="1"/>
</dbReference>
<evidence type="ECO:0000259" key="5">
    <source>
        <dbReference type="PROSITE" id="PS51078"/>
    </source>
</evidence>
<keyword evidence="1" id="KW-0805">Transcription regulation</keyword>
<evidence type="ECO:0000313" key="7">
    <source>
        <dbReference type="Proteomes" id="UP001596233"/>
    </source>
</evidence>
<keyword evidence="7" id="KW-1185">Reference proteome</keyword>
<keyword evidence="2" id="KW-0238">DNA-binding</keyword>
<gene>
    <name evidence="6" type="ORF">ACFP56_17150</name>
</gene>
<dbReference type="PANTHER" id="PTHR30136">
    <property type="entry name" value="HELIX-TURN-HELIX TRANSCRIPTIONAL REGULATOR, ICLR FAMILY"/>
    <property type="match status" value="1"/>
</dbReference>
<name>A0ABW1V6F0_9BACL</name>
<accession>A0ABW1V6F0</accession>
<organism evidence="6 7">
    <name type="scientific">Paenibacillus septentrionalis</name>
    <dbReference type="NCBI Taxonomy" id="429342"/>
    <lineage>
        <taxon>Bacteria</taxon>
        <taxon>Bacillati</taxon>
        <taxon>Bacillota</taxon>
        <taxon>Bacilli</taxon>
        <taxon>Bacillales</taxon>
        <taxon>Paenibacillaceae</taxon>
        <taxon>Paenibacillus</taxon>
    </lineage>
</organism>